<feature type="region of interest" description="Disordered" evidence="1">
    <location>
        <begin position="61"/>
        <end position="101"/>
    </location>
</feature>
<reference evidence="2" key="1">
    <citation type="journal article" date="2004" name="BMC Microbiol.">
        <title>pB264, a small, mobilizable, temperature sensitive plasmid from Rhodococcus.</title>
        <authorList>
            <person name="Lessard P.A."/>
            <person name="O'Brien X.M."/>
            <person name="Currie D.H."/>
            <person name="Sinskey A.J."/>
        </authorList>
    </citation>
    <scope>NUCLEOTIDE SEQUENCE</scope>
    <source>
        <strain evidence="2">B264-1</strain>
        <plasmid evidence="2">pB264</plasmid>
    </source>
</reference>
<evidence type="ECO:0000313" key="2">
    <source>
        <dbReference type="EMBL" id="AAP58734.1"/>
    </source>
</evidence>
<accession>Q7X2T0</accession>
<sequence>MPRHSLLSARGVSDLDLLRRGITRLGSQVPTRCPREMHVSRPALGTGPGICGRAFRSRRAAPSTQVTVPVKHPCGSPLSVRGSAPHREIRFPPKNTKRCGKLDSRWHTTSVTPASISFLCSPQRTWRRHPRLPKRHRSV</sequence>
<keyword evidence="2" id="KW-0614">Plasmid</keyword>
<geneLocation type="plasmid" evidence="2">
    <name>pB264</name>
</geneLocation>
<dbReference type="EMBL" id="AY297818">
    <property type="protein sequence ID" value="AAP58734.1"/>
    <property type="molecule type" value="Genomic_DNA"/>
</dbReference>
<dbReference type="AlphaFoldDB" id="Q7X2T0"/>
<proteinExistence type="predicted"/>
<protein>
    <submittedName>
        <fullName evidence="2">Uncharacterized protein</fullName>
    </submittedName>
</protein>
<evidence type="ECO:0000256" key="1">
    <source>
        <dbReference type="SAM" id="MobiDB-lite"/>
    </source>
</evidence>
<organism evidence="2">
    <name type="scientific">Rhodococcus sp. B264-1</name>
    <dbReference type="NCBI Taxonomy" id="233067"/>
    <lineage>
        <taxon>Bacteria</taxon>
        <taxon>Bacillati</taxon>
        <taxon>Actinomycetota</taxon>
        <taxon>Actinomycetes</taxon>
        <taxon>Mycobacteriales</taxon>
        <taxon>Nocardiaceae</taxon>
        <taxon>Rhodococcus</taxon>
    </lineage>
</organism>
<name>Q7X2T0_9NOCA</name>